<dbReference type="RefSeq" id="WP_147705469.1">
    <property type="nucleotide sequence ID" value="NZ_VDUY01000007.1"/>
</dbReference>
<sequence>MALPRRIRIPTMNTPRAASSGQPAAPSRGSATIVAIGDDPVAARLLDRLVDAGATVQRIPSESKAEARADADILVEASGCPASRRAESLHRLEHDLPRSVPMVAIAGNDPVAPLARALHEPGRLIGLSICAGTGPLRLAEVVGGGAPAHIETLRNLLAQARVRTILVADTAGCHARRLARCYANEGLALLGEGVPASLIESSAIEAGMETGPLAMMDAMSLAEADRLLHGTQTDHGHEHGHQHGHGHGHDHSHAHDHAHGHGEDHACEHDHAHRHAHCPGHGHAHDHVHDSAPTVQPHGMTEEAIYVLEKMAHGFNRMGRQAGRGFYDYAEGEPPELWSGLKVFERRRVSIPAEDVRDRLLYRLALESMRCLEEGVVASAADANLSSILGVGFPEASGGAIAYADRVGASLFAARSLKLAERYGERFSPPARLAGLPGEAPAQGAGA</sequence>
<accession>A0A5C8NSE6</accession>
<dbReference type="PANTHER" id="PTHR43612:SF3">
    <property type="entry name" value="TRIFUNCTIONAL ENZYME SUBUNIT ALPHA, MITOCHONDRIAL"/>
    <property type="match status" value="1"/>
</dbReference>
<evidence type="ECO:0000313" key="2">
    <source>
        <dbReference type="EMBL" id="TXL63775.1"/>
    </source>
</evidence>
<organism evidence="2 3">
    <name type="scientific">Zeimonas arvi</name>
    <dbReference type="NCBI Taxonomy" id="2498847"/>
    <lineage>
        <taxon>Bacteria</taxon>
        <taxon>Pseudomonadati</taxon>
        <taxon>Pseudomonadota</taxon>
        <taxon>Betaproteobacteria</taxon>
        <taxon>Burkholderiales</taxon>
        <taxon>Burkholderiaceae</taxon>
        <taxon>Zeimonas</taxon>
    </lineage>
</organism>
<evidence type="ECO:0000256" key="1">
    <source>
        <dbReference type="SAM" id="MobiDB-lite"/>
    </source>
</evidence>
<dbReference type="PANTHER" id="PTHR43612">
    <property type="entry name" value="TRIFUNCTIONAL ENZYME SUBUNIT ALPHA"/>
    <property type="match status" value="1"/>
</dbReference>
<gene>
    <name evidence="2" type="ORF">FHP08_15855</name>
</gene>
<feature type="region of interest" description="Disordered" evidence="1">
    <location>
        <begin position="231"/>
        <end position="296"/>
    </location>
</feature>
<dbReference type="GO" id="GO:0016509">
    <property type="term" value="F:long-chain (3S)-3-hydroxyacyl-CoA dehydrogenase (NAD+) activity"/>
    <property type="evidence" value="ECO:0007669"/>
    <property type="project" value="TreeGrafter"/>
</dbReference>
<reference evidence="2 3" key="1">
    <citation type="submission" date="2019-06" db="EMBL/GenBank/DDBJ databases">
        <title>Quisquiliibacterium sp. nov., isolated from a maize field.</title>
        <authorList>
            <person name="Lin S.-Y."/>
            <person name="Tsai C.-F."/>
            <person name="Young C.-C."/>
        </authorList>
    </citation>
    <scope>NUCLEOTIDE SEQUENCE [LARGE SCALE GENOMIC DNA]</scope>
    <source>
        <strain evidence="2 3">CC-CFT501</strain>
    </source>
</reference>
<keyword evidence="3" id="KW-1185">Reference proteome</keyword>
<feature type="region of interest" description="Disordered" evidence="1">
    <location>
        <begin position="1"/>
        <end position="29"/>
    </location>
</feature>
<dbReference type="AlphaFoldDB" id="A0A5C8NSE6"/>
<feature type="compositionally biased region" description="Basic residues" evidence="1">
    <location>
        <begin position="272"/>
        <end position="282"/>
    </location>
</feature>
<dbReference type="GO" id="GO:0004300">
    <property type="term" value="F:enoyl-CoA hydratase activity"/>
    <property type="evidence" value="ECO:0007669"/>
    <property type="project" value="TreeGrafter"/>
</dbReference>
<feature type="compositionally biased region" description="Polar residues" evidence="1">
    <location>
        <begin position="11"/>
        <end position="22"/>
    </location>
</feature>
<protein>
    <recommendedName>
        <fullName evidence="4">3-hydroxyacyl-CoA dehydrogenase C-terminal domain-containing protein</fullName>
    </recommendedName>
</protein>
<comment type="caution">
    <text evidence="2">The sequence shown here is derived from an EMBL/GenBank/DDBJ whole genome shotgun (WGS) entry which is preliminary data.</text>
</comment>
<feature type="compositionally biased region" description="Basic and acidic residues" evidence="1">
    <location>
        <begin position="231"/>
        <end position="271"/>
    </location>
</feature>
<dbReference type="EMBL" id="VDUY01000007">
    <property type="protein sequence ID" value="TXL63775.1"/>
    <property type="molecule type" value="Genomic_DNA"/>
</dbReference>
<dbReference type="OrthoDB" id="5287258at2"/>
<dbReference type="SUPFAM" id="SSF48179">
    <property type="entry name" value="6-phosphogluconate dehydrogenase C-terminal domain-like"/>
    <property type="match status" value="2"/>
</dbReference>
<dbReference type="InterPro" id="IPR050136">
    <property type="entry name" value="FA_oxidation_alpha_subunit"/>
</dbReference>
<dbReference type="InterPro" id="IPR008927">
    <property type="entry name" value="6-PGluconate_DH-like_C_sf"/>
</dbReference>
<dbReference type="GO" id="GO:0006635">
    <property type="term" value="P:fatty acid beta-oxidation"/>
    <property type="evidence" value="ECO:0007669"/>
    <property type="project" value="TreeGrafter"/>
</dbReference>
<dbReference type="Gene3D" id="1.10.1040.50">
    <property type="match status" value="2"/>
</dbReference>
<proteinExistence type="predicted"/>
<dbReference type="Proteomes" id="UP000321548">
    <property type="component" value="Unassembled WGS sequence"/>
</dbReference>
<evidence type="ECO:0008006" key="4">
    <source>
        <dbReference type="Google" id="ProtNLM"/>
    </source>
</evidence>
<name>A0A5C8NSE6_9BURK</name>
<evidence type="ECO:0000313" key="3">
    <source>
        <dbReference type="Proteomes" id="UP000321548"/>
    </source>
</evidence>